<feature type="compositionally biased region" description="Basic and acidic residues" evidence="1">
    <location>
        <begin position="193"/>
        <end position="213"/>
    </location>
</feature>
<dbReference type="AlphaFoldDB" id="A0A075AY53"/>
<dbReference type="HOGENOM" id="CLU_457197_0_0_1"/>
<protein>
    <recommendedName>
        <fullName evidence="2">Nucleolar protein Dnt1-like N-terminal domain-containing protein</fullName>
    </recommendedName>
</protein>
<name>A0A075AY53_ROZAC</name>
<dbReference type="Pfam" id="PF10407">
    <property type="entry name" value="Cytokin_check_N"/>
    <property type="match status" value="1"/>
</dbReference>
<feature type="region of interest" description="Disordered" evidence="1">
    <location>
        <begin position="416"/>
        <end position="435"/>
    </location>
</feature>
<gene>
    <name evidence="3" type="ORF">O9G_004082</name>
</gene>
<feature type="region of interest" description="Disordered" evidence="1">
    <location>
        <begin position="455"/>
        <end position="597"/>
    </location>
</feature>
<feature type="compositionally biased region" description="Polar residues" evidence="1">
    <location>
        <begin position="183"/>
        <end position="192"/>
    </location>
</feature>
<sequence>MTCFRLEIQIRKAVENTNRSFIDSPIFLNNARYKPTEVMFQFLLACPNTHTVKQLGRLISKKMKKLYSDEVSGYKIKTLRNDRNMDLDDDDLVGDLFRDQSVVCAIVEYQLNNQGKRQKRKRSLSDVDESVVMIKKTKAFNQSTQTLGDITLTDLADTSQVLSDLKEVQFFNTPCNQRIIQTQTVTETPKTGNENDIKAEKQNGFEVSPEKNKNNVNSESNNEPNNINENNFPVNDGMPDFSTSSQKRKKRIKIKRSEKEKIDLAKANGDSNVVQEIIEHAKQSEGEASKPKVLDTIKNTFNPGPPLRGNTPKQNKVELNLCTPEPTPVASPIAKHQDKKENNVNKVGTESDKNPSIEKVQIEKAKVEIPQQAKKSEVPVEKVTQNVKDCKIATPQKIQIPQKQVDKPSTQKINTEKKEMNQTAPVGIKKNQLAQKAEKKEQIVAAKREINENNAKTITQVPTKSIKKPFAPVTQPITKPATKPATPPVNQVSDNSDSESSSSSDDEKENAPMLTKLAPIKSKLKSLIMENETPTKGKQVATPKSDDSSSESEEEDGYSSKIFGQNKSSVNEKKKKVDVNSFTFNDDPIYNVPLNEE</sequence>
<organism evidence="3 4">
    <name type="scientific">Rozella allomycis (strain CSF55)</name>
    <dbReference type="NCBI Taxonomy" id="988480"/>
    <lineage>
        <taxon>Eukaryota</taxon>
        <taxon>Fungi</taxon>
        <taxon>Fungi incertae sedis</taxon>
        <taxon>Cryptomycota</taxon>
        <taxon>Cryptomycota incertae sedis</taxon>
        <taxon>Rozella</taxon>
    </lineage>
</organism>
<proteinExistence type="predicted"/>
<reference evidence="3 4" key="1">
    <citation type="journal article" date="2013" name="Curr. Biol.">
        <title>Shared signatures of parasitism and phylogenomics unite Cryptomycota and microsporidia.</title>
        <authorList>
            <person name="James T.Y."/>
            <person name="Pelin A."/>
            <person name="Bonen L."/>
            <person name="Ahrendt S."/>
            <person name="Sain D."/>
            <person name="Corradi N."/>
            <person name="Stajich J.E."/>
        </authorList>
    </citation>
    <scope>NUCLEOTIDE SEQUENCE [LARGE SCALE GENOMIC DNA]</scope>
    <source>
        <strain evidence="3 4">CSF55</strain>
    </source>
</reference>
<evidence type="ECO:0000259" key="2">
    <source>
        <dbReference type="Pfam" id="PF10407"/>
    </source>
</evidence>
<evidence type="ECO:0000313" key="4">
    <source>
        <dbReference type="Proteomes" id="UP000030755"/>
    </source>
</evidence>
<dbReference type="Proteomes" id="UP000030755">
    <property type="component" value="Unassembled WGS sequence"/>
</dbReference>
<feature type="region of interest" description="Disordered" evidence="1">
    <location>
        <begin position="183"/>
        <end position="256"/>
    </location>
</feature>
<feature type="compositionally biased region" description="Low complexity" evidence="1">
    <location>
        <begin position="214"/>
        <end position="235"/>
    </location>
</feature>
<evidence type="ECO:0000313" key="3">
    <source>
        <dbReference type="EMBL" id="EPZ35064.1"/>
    </source>
</evidence>
<feature type="compositionally biased region" description="Basic and acidic residues" evidence="1">
    <location>
        <begin position="335"/>
        <end position="356"/>
    </location>
</feature>
<feature type="compositionally biased region" description="Low complexity" evidence="1">
    <location>
        <begin position="493"/>
        <end position="503"/>
    </location>
</feature>
<keyword evidence="4" id="KW-1185">Reference proteome</keyword>
<accession>A0A075AY53</accession>
<feature type="compositionally biased region" description="Acidic residues" evidence="1">
    <location>
        <begin position="548"/>
        <end position="557"/>
    </location>
</feature>
<evidence type="ECO:0000256" key="1">
    <source>
        <dbReference type="SAM" id="MobiDB-lite"/>
    </source>
</evidence>
<dbReference type="EMBL" id="KE560887">
    <property type="protein sequence ID" value="EPZ35064.1"/>
    <property type="molecule type" value="Genomic_DNA"/>
</dbReference>
<feature type="domain" description="Nucleolar protein Dnt1-like N-terminal" evidence="2">
    <location>
        <begin position="41"/>
        <end position="108"/>
    </location>
</feature>
<dbReference type="InterPro" id="IPR018844">
    <property type="entry name" value="Dnt1-like_N"/>
</dbReference>
<feature type="region of interest" description="Disordered" evidence="1">
    <location>
        <begin position="328"/>
        <end position="356"/>
    </location>
</feature>